<reference evidence="4" key="1">
    <citation type="journal article" date="2012" name="J. Biosci. Bioeng.">
        <title>Isolation of genes coding for chitin-degrading enzymes in the novel chitinolytic bacterium, Chitiniphilus shinanonensis, and characterization of a gene coding for a family 19 chitinase.</title>
        <authorList>
            <person name="Huang L."/>
            <person name="Garbulewska E."/>
            <person name="Sato K."/>
            <person name="Kato Y."/>
            <person name="Nogawa M."/>
            <person name="Taguchi G."/>
            <person name="Shimosaka M."/>
        </authorList>
    </citation>
    <scope>NUCLEOTIDE SEQUENCE</scope>
    <source>
        <strain evidence="4">SAY3</strain>
    </source>
</reference>
<reference evidence="5" key="4">
    <citation type="submission" date="2023-01" db="EMBL/GenBank/DDBJ databases">
        <title>Draft genome sequence of Chitiniphilus shinanonensis strain NBRC 104970.</title>
        <authorList>
            <person name="Sun Q."/>
            <person name="Mori K."/>
        </authorList>
    </citation>
    <scope>NUCLEOTIDE SEQUENCE</scope>
    <source>
        <strain evidence="5">NBRC 104970</strain>
    </source>
</reference>
<keyword evidence="1" id="KW-0378">Hydrolase</keyword>
<dbReference type="InterPro" id="IPR048950">
    <property type="entry name" value="Ppx_GppA_C"/>
</dbReference>
<dbReference type="EMBL" id="BSOZ01000007">
    <property type="protein sequence ID" value="GLS03635.1"/>
    <property type="molecule type" value="Genomic_DNA"/>
</dbReference>
<dbReference type="PIRSF" id="PIRSF001267">
    <property type="entry name" value="Pyrophosphatase_GppA_Ppx"/>
    <property type="match status" value="1"/>
</dbReference>
<dbReference type="AlphaFoldDB" id="F8WSQ8"/>
<dbReference type="InterPro" id="IPR030673">
    <property type="entry name" value="PyroPPase_GppA_Ppx"/>
</dbReference>
<accession>F8WSQ8</accession>
<dbReference type="EMBL" id="AB649129">
    <property type="protein sequence ID" value="BAK53895.1"/>
    <property type="molecule type" value="Genomic_DNA"/>
</dbReference>
<dbReference type="InterPro" id="IPR050273">
    <property type="entry name" value="GppA/Ppx_hydrolase"/>
</dbReference>
<keyword evidence="6" id="KW-1185">Reference proteome</keyword>
<name>F8WSQ8_9NEIS</name>
<reference evidence="6" key="3">
    <citation type="journal article" date="2019" name="Int. J. Syst. Evol. Microbiol.">
        <title>The Global Catalogue of Microorganisms (GCM) 10K type strain sequencing project: providing services to taxonomists for standard genome sequencing and annotation.</title>
        <authorList>
            <consortium name="The Broad Institute Genomics Platform"/>
            <consortium name="The Broad Institute Genome Sequencing Center for Infectious Disease"/>
            <person name="Wu L."/>
            <person name="Ma J."/>
        </authorList>
    </citation>
    <scope>NUCLEOTIDE SEQUENCE [LARGE SCALE GENOMIC DNA]</scope>
    <source>
        <strain evidence="6">NBRC 104970</strain>
    </source>
</reference>
<evidence type="ECO:0000313" key="4">
    <source>
        <dbReference type="EMBL" id="BAK53895.1"/>
    </source>
</evidence>
<dbReference type="Pfam" id="PF02541">
    <property type="entry name" value="Ppx-GppA"/>
    <property type="match status" value="1"/>
</dbReference>
<evidence type="ECO:0000313" key="5">
    <source>
        <dbReference type="EMBL" id="GLS03635.1"/>
    </source>
</evidence>
<gene>
    <name evidence="4" type="primary">csaP</name>
    <name evidence="5" type="synonym">ppx</name>
    <name evidence="5" type="ORF">GCM10007860_07800</name>
</gene>
<dbReference type="SUPFAM" id="SSF109604">
    <property type="entry name" value="HD-domain/PDEase-like"/>
    <property type="match status" value="1"/>
</dbReference>
<dbReference type="FunFam" id="3.30.420.40:FF:000023">
    <property type="entry name" value="Guanosine-5'-triphosphate,3'-diphosphate pyrophosphatase"/>
    <property type="match status" value="1"/>
</dbReference>
<dbReference type="InterPro" id="IPR043129">
    <property type="entry name" value="ATPase_NBD"/>
</dbReference>
<dbReference type="PANTHER" id="PTHR30005:SF0">
    <property type="entry name" value="RETROGRADE REGULATION PROTEIN 2"/>
    <property type="match status" value="1"/>
</dbReference>
<evidence type="ECO:0000256" key="1">
    <source>
        <dbReference type="ARBA" id="ARBA00022801"/>
    </source>
</evidence>
<organism evidence="4">
    <name type="scientific">Chitiniphilus shinanonensis</name>
    <dbReference type="NCBI Taxonomy" id="553088"/>
    <lineage>
        <taxon>Bacteria</taxon>
        <taxon>Pseudomonadati</taxon>
        <taxon>Pseudomonadota</taxon>
        <taxon>Betaproteobacteria</taxon>
        <taxon>Neisseriales</taxon>
        <taxon>Chitinibacteraceae</taxon>
        <taxon>Chitiniphilus</taxon>
    </lineage>
</organism>
<sequence>MPDHPLIAAVDLGSNSFRLQVIRVVNGNPRPVTTLKETVRLGAGLDGQGVLTASAQDEALAALRRFASTLAGLPPDAVRAVATNTFRVARNAPDFLPRAEAALGFPIEVIGGREEARLIYLGAAHSLPSSRERRLVVDIGGGSTELIVGRQFTPLCTESVPLGSVSWSLRYFDDGSLTEACLREAELAARAAFQPFEVAFGARHWQAAVGTSGTARALLDVLEANGYSQGGICREGLARLREALLSAGHIDNVKLAGIREDRRPVMGGGFAIMAAAFAAFGIERMEITFGALRDGVMYDLMARRRAVDIRDRTVASFARRHRVDGEQAERVALWAGRLFEQLAPDEPGLRRSLSDVALLHEVGLSIAQADFHKHSAYLLRHADLPGFSQPEQERLAMLALAQRGQLVAPGEHDAQWAALLALRLAVLLHRARSASPRLPRLVLSRQGMGYCLTISNRWLAAQPVIQFALNEEASAWQKAGRPLHIHPV</sequence>
<evidence type="ECO:0000259" key="2">
    <source>
        <dbReference type="Pfam" id="PF02541"/>
    </source>
</evidence>
<feature type="domain" description="Ppx/GppA phosphatase C-terminal" evidence="3">
    <location>
        <begin position="309"/>
        <end position="472"/>
    </location>
</feature>
<dbReference type="RefSeq" id="WP_018748570.1">
    <property type="nucleotide sequence ID" value="NZ_BSOZ01000007.1"/>
</dbReference>
<dbReference type="SUPFAM" id="SSF53067">
    <property type="entry name" value="Actin-like ATPase domain"/>
    <property type="match status" value="2"/>
</dbReference>
<dbReference type="Proteomes" id="UP001156836">
    <property type="component" value="Unassembled WGS sequence"/>
</dbReference>
<dbReference type="Gene3D" id="3.30.420.40">
    <property type="match status" value="1"/>
</dbReference>
<feature type="domain" description="Ppx/GppA phosphatase N-terminal" evidence="2">
    <location>
        <begin position="21"/>
        <end position="302"/>
    </location>
</feature>
<dbReference type="PANTHER" id="PTHR30005">
    <property type="entry name" value="EXOPOLYPHOSPHATASE"/>
    <property type="match status" value="1"/>
</dbReference>
<reference evidence="5" key="2">
    <citation type="journal article" date="2014" name="Int. J. Syst. Evol. Microbiol.">
        <title>Complete genome of a new Firmicutes species belonging to the dominant human colonic microbiota ('Ruminococcus bicirculans') reveals two chromosomes and a selective capacity to utilize plant glucans.</title>
        <authorList>
            <consortium name="NISC Comparative Sequencing Program"/>
            <person name="Wegmann U."/>
            <person name="Louis P."/>
            <person name="Goesmann A."/>
            <person name="Henrissat B."/>
            <person name="Duncan S.H."/>
            <person name="Flint H.J."/>
        </authorList>
    </citation>
    <scope>NUCLEOTIDE SEQUENCE</scope>
    <source>
        <strain evidence="5">NBRC 104970</strain>
    </source>
</reference>
<dbReference type="InterPro" id="IPR003695">
    <property type="entry name" value="Ppx_GppA_N"/>
</dbReference>
<proteinExistence type="predicted"/>
<dbReference type="Gene3D" id="1.10.3210.10">
    <property type="entry name" value="Hypothetical protein af1432"/>
    <property type="match status" value="1"/>
</dbReference>
<dbReference type="Gene3D" id="3.30.420.150">
    <property type="entry name" value="Exopolyphosphatase. Domain 2"/>
    <property type="match status" value="1"/>
</dbReference>
<evidence type="ECO:0000313" key="6">
    <source>
        <dbReference type="Proteomes" id="UP001156836"/>
    </source>
</evidence>
<dbReference type="GO" id="GO:0016462">
    <property type="term" value="F:pyrophosphatase activity"/>
    <property type="evidence" value="ECO:0007669"/>
    <property type="project" value="TreeGrafter"/>
</dbReference>
<dbReference type="CDD" id="cd24053">
    <property type="entry name" value="ASKHA_NBD_EcPPX-GppA-like"/>
    <property type="match status" value="1"/>
</dbReference>
<evidence type="ECO:0000259" key="3">
    <source>
        <dbReference type="Pfam" id="PF21447"/>
    </source>
</evidence>
<dbReference type="Pfam" id="PF21447">
    <property type="entry name" value="Ppx-GppA_III"/>
    <property type="match status" value="1"/>
</dbReference>
<protein>
    <submittedName>
        <fullName evidence="4">Exopolyphosphatase</fullName>
    </submittedName>
</protein>